<dbReference type="PANTHER" id="PTHR47537">
    <property type="entry name" value="CUBILIN"/>
    <property type="match status" value="1"/>
</dbReference>
<evidence type="ECO:0000313" key="5">
    <source>
        <dbReference type="EMBL" id="KAK7584228.1"/>
    </source>
</evidence>
<accession>A0AAN9THR2</accession>
<evidence type="ECO:0000256" key="1">
    <source>
        <dbReference type="ARBA" id="ARBA00023157"/>
    </source>
</evidence>
<evidence type="ECO:0000259" key="4">
    <source>
        <dbReference type="Pfam" id="PF25090"/>
    </source>
</evidence>
<dbReference type="InterPro" id="IPR056707">
    <property type="entry name" value="DUF7805"/>
</dbReference>
<evidence type="ECO:0000313" key="6">
    <source>
        <dbReference type="Proteomes" id="UP001367676"/>
    </source>
</evidence>
<dbReference type="GO" id="GO:0005886">
    <property type="term" value="C:plasma membrane"/>
    <property type="evidence" value="ECO:0007669"/>
    <property type="project" value="TreeGrafter"/>
</dbReference>
<keyword evidence="2" id="KW-0472">Membrane</keyword>
<name>A0AAN9THR2_9HEMI</name>
<feature type="transmembrane region" description="Helical" evidence="2">
    <location>
        <begin position="656"/>
        <end position="680"/>
    </location>
</feature>
<reference evidence="5 6" key="1">
    <citation type="submission" date="2024-03" db="EMBL/GenBank/DDBJ databases">
        <title>Adaptation during the transition from Ophiocordyceps entomopathogen to insect associate is accompanied by gene loss and intensified selection.</title>
        <authorList>
            <person name="Ward C.M."/>
            <person name="Onetto C.A."/>
            <person name="Borneman A.R."/>
        </authorList>
    </citation>
    <scope>NUCLEOTIDE SEQUENCE [LARGE SCALE GENOMIC DNA]</scope>
    <source>
        <strain evidence="5">AWRI1</strain>
        <tissue evidence="5">Single Adult Female</tissue>
    </source>
</reference>
<evidence type="ECO:0000259" key="3">
    <source>
        <dbReference type="Pfam" id="PF00431"/>
    </source>
</evidence>
<dbReference type="InterPro" id="IPR000859">
    <property type="entry name" value="CUB_dom"/>
</dbReference>
<dbReference type="InterPro" id="IPR035914">
    <property type="entry name" value="Sperma_CUB_dom_sf"/>
</dbReference>
<gene>
    <name evidence="5" type="ORF">V9T40_005191</name>
</gene>
<keyword evidence="2" id="KW-0812">Transmembrane</keyword>
<dbReference type="SUPFAM" id="SSF49854">
    <property type="entry name" value="Spermadhesin, CUB domain"/>
    <property type="match status" value="2"/>
</dbReference>
<keyword evidence="2" id="KW-1133">Transmembrane helix</keyword>
<organism evidence="5 6">
    <name type="scientific">Parthenolecanium corni</name>
    <dbReference type="NCBI Taxonomy" id="536013"/>
    <lineage>
        <taxon>Eukaryota</taxon>
        <taxon>Metazoa</taxon>
        <taxon>Ecdysozoa</taxon>
        <taxon>Arthropoda</taxon>
        <taxon>Hexapoda</taxon>
        <taxon>Insecta</taxon>
        <taxon>Pterygota</taxon>
        <taxon>Neoptera</taxon>
        <taxon>Paraneoptera</taxon>
        <taxon>Hemiptera</taxon>
        <taxon>Sternorrhyncha</taxon>
        <taxon>Coccoidea</taxon>
        <taxon>Coccidae</taxon>
        <taxon>Parthenolecanium</taxon>
    </lineage>
</organism>
<dbReference type="EMBL" id="JBBCAQ010000032">
    <property type="protein sequence ID" value="KAK7584228.1"/>
    <property type="molecule type" value="Genomic_DNA"/>
</dbReference>
<dbReference type="SUPFAM" id="SSF57424">
    <property type="entry name" value="LDL receptor-like module"/>
    <property type="match status" value="1"/>
</dbReference>
<feature type="domain" description="DUF7805" evidence="4">
    <location>
        <begin position="446"/>
        <end position="607"/>
    </location>
</feature>
<protein>
    <recommendedName>
        <fullName evidence="7">CUB domain-containing protein</fullName>
    </recommendedName>
</protein>
<dbReference type="InterPro" id="IPR053207">
    <property type="entry name" value="Non-NMDA_GluR_Accessory"/>
</dbReference>
<dbReference type="Pfam" id="PF25090">
    <property type="entry name" value="DUF7805"/>
    <property type="match status" value="1"/>
</dbReference>
<dbReference type="Pfam" id="PF00431">
    <property type="entry name" value="CUB"/>
    <property type="match status" value="1"/>
</dbReference>
<dbReference type="AlphaFoldDB" id="A0AAN9THR2"/>
<sequence>MCERKEEDSATLVGSSKGVWDQCNVIQDYLTVYDGASTEDPVLVRLCGGGAIPDIISSGSHMLLEFHTSPYDNPFHPVPLSYLPGFELDVEILYLDSESLSYVQDKTKCQFVISSMKGTKNWGYLESPAHSLPPNTTCRYYFQGRKNQNVWLSFIKYHAASWDPNSYMLQLECNAKLTILDGPTRAPNGQQVNATVIGEFCKDEQPKLCDHALLRNRTRVTRPCTLAESYVSTGSELTLDIELRRGSVLFPLNFQLRYEFVDTSLEGVPLPDSSNVCHRIFASADSQSLAFGKFYSPRSVFHYGRGGSKNLSCVFKFKPSNAQKVQLRFTSAKFGDRPCNTLNDTRTGRLRCVYDDSKNSNQSRAEIWISEYVWKDVPIPRSCICSELKEPYKILSLVASVLEVTFTVTNMNMTEDFENIFFDGEYHFIKEMSPTDSEICLKNQFSRKIQNFSGEISNKDPKLSSTSFINEYTIAISETAKLSLLRKCGNYPWLIEPDIEPFSFLFLKTKGYELKTNRWPYDQCSTKSRIVIYSGLDPRNPRIICPINALDENSPHVVELFSDGWNGSVANVLNAEPISRSFIVEFLNNEFESLRFSVSWLQVSKRPFHSSLVLECPFRCPELNACISSTLWCDKTRHCPSGFDESDINCFQFTGAVLYIGLGGGLLILLTVLILCTSWCKYRQHRKEAHEAEKQTARSNLHSNNIGQNGDIYCKRYSVNSNDLYLDSKDSLC</sequence>
<comment type="caution">
    <text evidence="5">The sequence shown here is derived from an EMBL/GenBank/DDBJ whole genome shotgun (WGS) entry which is preliminary data.</text>
</comment>
<dbReference type="Gene3D" id="2.60.120.290">
    <property type="entry name" value="Spermadhesin, CUB domain"/>
    <property type="match status" value="2"/>
</dbReference>
<feature type="domain" description="CUB" evidence="3">
    <location>
        <begin position="24"/>
        <end position="69"/>
    </location>
</feature>
<dbReference type="Proteomes" id="UP001367676">
    <property type="component" value="Unassembled WGS sequence"/>
</dbReference>
<evidence type="ECO:0008006" key="7">
    <source>
        <dbReference type="Google" id="ProtNLM"/>
    </source>
</evidence>
<keyword evidence="1" id="KW-1015">Disulfide bond</keyword>
<proteinExistence type="predicted"/>
<dbReference type="PANTHER" id="PTHR47537:SF3">
    <property type="entry name" value="CUB DOMAIN-CONTAINING PROTEIN"/>
    <property type="match status" value="1"/>
</dbReference>
<dbReference type="InterPro" id="IPR002172">
    <property type="entry name" value="LDrepeatLR_classA_rpt"/>
</dbReference>
<evidence type="ECO:0000256" key="2">
    <source>
        <dbReference type="SAM" id="Phobius"/>
    </source>
</evidence>
<dbReference type="SMART" id="SM00192">
    <property type="entry name" value="LDLa"/>
    <property type="match status" value="1"/>
</dbReference>
<dbReference type="CDD" id="cd00041">
    <property type="entry name" value="CUB"/>
    <property type="match status" value="1"/>
</dbReference>
<keyword evidence="6" id="KW-1185">Reference proteome</keyword>
<dbReference type="InterPro" id="IPR036055">
    <property type="entry name" value="LDL_receptor-like_sf"/>
</dbReference>